<feature type="transmembrane region" description="Helical" evidence="2">
    <location>
        <begin position="129"/>
        <end position="150"/>
    </location>
</feature>
<sequence length="151" mass="17721">MRLSWFVGAARPTNVWGKNTAKRAKKKRRIARQNKNKSIPHRSEVKHCQKKQYKIIIIKSGFSIPVTLFSLYSICAGIKPKFSLHKLSLTLITSVYRMKGKNVHSKRKQRRKEKIMAHRWKLSSLSHRIFSSFFIISSFIYLSLSFCHLFP</sequence>
<organism evidence="3">
    <name type="scientific">Trypanosoma congolense (strain IL3000)</name>
    <dbReference type="NCBI Taxonomy" id="1068625"/>
    <lineage>
        <taxon>Eukaryota</taxon>
        <taxon>Discoba</taxon>
        <taxon>Euglenozoa</taxon>
        <taxon>Kinetoplastea</taxon>
        <taxon>Metakinetoplastina</taxon>
        <taxon>Trypanosomatida</taxon>
        <taxon>Trypanosomatidae</taxon>
        <taxon>Trypanosoma</taxon>
        <taxon>Nannomonas</taxon>
    </lineage>
</organism>
<accession>G0UYM8</accession>
<proteinExistence type="predicted"/>
<feature type="compositionally biased region" description="Basic residues" evidence="1">
    <location>
        <begin position="21"/>
        <end position="40"/>
    </location>
</feature>
<evidence type="ECO:0000313" key="3">
    <source>
        <dbReference type="EMBL" id="CCC94495.1"/>
    </source>
</evidence>
<evidence type="ECO:0000256" key="2">
    <source>
        <dbReference type="SAM" id="Phobius"/>
    </source>
</evidence>
<name>G0UYM8_TRYCI</name>
<dbReference type="EMBL" id="HE575323">
    <property type="protein sequence ID" value="CCC94495.1"/>
    <property type="molecule type" value="Genomic_DNA"/>
</dbReference>
<protein>
    <submittedName>
        <fullName evidence="3">Uncharacterized protein TCIL3000_10_12770</fullName>
    </submittedName>
</protein>
<dbReference type="VEuPathDB" id="TriTrypDB:TcIL3000_10_12770"/>
<keyword evidence="2" id="KW-1133">Transmembrane helix</keyword>
<reference evidence="3" key="1">
    <citation type="journal article" date="2012" name="Proc. Natl. Acad. Sci. U.S.A.">
        <title>Antigenic diversity is generated by distinct evolutionary mechanisms in African trypanosome species.</title>
        <authorList>
            <person name="Jackson A.P."/>
            <person name="Berry A."/>
            <person name="Aslett M."/>
            <person name="Allison H.C."/>
            <person name="Burton P."/>
            <person name="Vavrova-Anderson J."/>
            <person name="Brown R."/>
            <person name="Browne H."/>
            <person name="Corton N."/>
            <person name="Hauser H."/>
            <person name="Gamble J."/>
            <person name="Gilderthorp R."/>
            <person name="Marcello L."/>
            <person name="McQuillan J."/>
            <person name="Otto T.D."/>
            <person name="Quail M.A."/>
            <person name="Sanders M.J."/>
            <person name="van Tonder A."/>
            <person name="Ginger M.L."/>
            <person name="Field M.C."/>
            <person name="Barry J.D."/>
            <person name="Hertz-Fowler C."/>
            <person name="Berriman M."/>
        </authorList>
    </citation>
    <scope>NUCLEOTIDE SEQUENCE</scope>
    <source>
        <strain evidence="3">IL3000</strain>
    </source>
</reference>
<gene>
    <name evidence="3" type="ORF">TCIL3000_10_12770</name>
</gene>
<evidence type="ECO:0000256" key="1">
    <source>
        <dbReference type="SAM" id="MobiDB-lite"/>
    </source>
</evidence>
<keyword evidence="2" id="KW-0812">Transmembrane</keyword>
<keyword evidence="2" id="KW-0472">Membrane</keyword>
<feature type="transmembrane region" description="Helical" evidence="2">
    <location>
        <begin position="56"/>
        <end position="79"/>
    </location>
</feature>
<feature type="region of interest" description="Disordered" evidence="1">
    <location>
        <begin position="21"/>
        <end position="44"/>
    </location>
</feature>
<dbReference type="AlphaFoldDB" id="G0UYM8"/>